<dbReference type="Proteomes" id="UP000179807">
    <property type="component" value="Unassembled WGS sequence"/>
</dbReference>
<dbReference type="SUPFAM" id="SSF57850">
    <property type="entry name" value="RING/U-box"/>
    <property type="match status" value="1"/>
</dbReference>
<keyword evidence="1" id="KW-0479">Metal-binding</keyword>
<keyword evidence="2 4" id="KW-0863">Zinc-finger</keyword>
<dbReference type="PANTHER" id="PTHR22791:SF6">
    <property type="entry name" value="RING-TYPE DOMAIN-CONTAINING PROTEIN"/>
    <property type="match status" value="1"/>
</dbReference>
<keyword evidence="7" id="KW-1185">Reference proteome</keyword>
<dbReference type="PROSITE" id="PS00518">
    <property type="entry name" value="ZF_RING_1"/>
    <property type="match status" value="1"/>
</dbReference>
<sequence length="222" mass="25497">MSNVDDIIQRQKLKQQLWLLQSKQEQGESDEPTPLETPDEYRCPICYEDYDSEKRKPIVLFPCGHSVCFSCLTMSERSNASKKCCLCNTHYTKTATNFALQSAMSLQNNSSNTNSKPTFDFKNDLKIALARFDILSSQLRENEAKSKRVKNDLKSAQIFYERLQDELTFVQQQLDIQGKKVNELSNEDSKIDKDIKNIQDILGPLTTEIQKLKLLAQSENQS</sequence>
<dbReference type="InterPro" id="IPR051435">
    <property type="entry name" value="RING_finger_E3_ubiq-ligases"/>
</dbReference>
<dbReference type="SMART" id="SM00184">
    <property type="entry name" value="RING"/>
    <property type="match status" value="1"/>
</dbReference>
<comment type="caution">
    <text evidence="6">The sequence shown here is derived from an EMBL/GenBank/DDBJ whole genome shotgun (WGS) entry which is preliminary data.</text>
</comment>
<dbReference type="EMBL" id="MLAK01000704">
    <property type="protein sequence ID" value="OHT07135.1"/>
    <property type="molecule type" value="Genomic_DNA"/>
</dbReference>
<dbReference type="OrthoDB" id="313168at2759"/>
<dbReference type="GO" id="GO:0016567">
    <property type="term" value="P:protein ubiquitination"/>
    <property type="evidence" value="ECO:0007669"/>
    <property type="project" value="TreeGrafter"/>
</dbReference>
<evidence type="ECO:0000313" key="7">
    <source>
        <dbReference type="Proteomes" id="UP000179807"/>
    </source>
</evidence>
<evidence type="ECO:0000259" key="5">
    <source>
        <dbReference type="PROSITE" id="PS50089"/>
    </source>
</evidence>
<dbReference type="VEuPathDB" id="TrichDB:TRFO_01237"/>
<feature type="domain" description="RING-type" evidence="5">
    <location>
        <begin position="43"/>
        <end position="88"/>
    </location>
</feature>
<dbReference type="RefSeq" id="XP_068360271.1">
    <property type="nucleotide sequence ID" value="XM_068489986.1"/>
</dbReference>
<gene>
    <name evidence="6" type="ORF">TRFO_01237</name>
</gene>
<dbReference type="SUPFAM" id="SSF57997">
    <property type="entry name" value="Tropomyosin"/>
    <property type="match status" value="1"/>
</dbReference>
<reference evidence="6" key="1">
    <citation type="submission" date="2016-10" db="EMBL/GenBank/DDBJ databases">
        <authorList>
            <person name="Benchimol M."/>
            <person name="Almeida L.G."/>
            <person name="Vasconcelos A.T."/>
            <person name="Perreira-Neves A."/>
            <person name="Rosa I.A."/>
            <person name="Tasca T."/>
            <person name="Bogo M.R."/>
            <person name="de Souza W."/>
        </authorList>
    </citation>
    <scope>NUCLEOTIDE SEQUENCE [LARGE SCALE GENOMIC DNA]</scope>
    <source>
        <strain evidence="6">K</strain>
    </source>
</reference>
<evidence type="ECO:0000256" key="4">
    <source>
        <dbReference type="PROSITE-ProRule" id="PRU00175"/>
    </source>
</evidence>
<dbReference type="InterPro" id="IPR027370">
    <property type="entry name" value="Znf-RING_euk"/>
</dbReference>
<dbReference type="InterPro" id="IPR001841">
    <property type="entry name" value="Znf_RING"/>
</dbReference>
<dbReference type="Pfam" id="PF13445">
    <property type="entry name" value="zf-RING_UBOX"/>
    <property type="match status" value="1"/>
</dbReference>
<dbReference type="Gene3D" id="3.30.40.10">
    <property type="entry name" value="Zinc/RING finger domain, C3HC4 (zinc finger)"/>
    <property type="match status" value="1"/>
</dbReference>
<dbReference type="AlphaFoldDB" id="A0A1J4K6Y8"/>
<protein>
    <recommendedName>
        <fullName evidence="5">RING-type domain-containing protein</fullName>
    </recommendedName>
</protein>
<name>A0A1J4K6Y8_9EUKA</name>
<organism evidence="6 7">
    <name type="scientific">Tritrichomonas foetus</name>
    <dbReference type="NCBI Taxonomy" id="1144522"/>
    <lineage>
        <taxon>Eukaryota</taxon>
        <taxon>Metamonada</taxon>
        <taxon>Parabasalia</taxon>
        <taxon>Tritrichomonadida</taxon>
        <taxon>Tritrichomonadidae</taxon>
        <taxon>Tritrichomonas</taxon>
    </lineage>
</organism>
<proteinExistence type="predicted"/>
<dbReference type="GO" id="GO:0061630">
    <property type="term" value="F:ubiquitin protein ligase activity"/>
    <property type="evidence" value="ECO:0007669"/>
    <property type="project" value="TreeGrafter"/>
</dbReference>
<accession>A0A1J4K6Y8</accession>
<dbReference type="GeneID" id="94824690"/>
<evidence type="ECO:0000313" key="6">
    <source>
        <dbReference type="EMBL" id="OHT07135.1"/>
    </source>
</evidence>
<evidence type="ECO:0000256" key="2">
    <source>
        <dbReference type="ARBA" id="ARBA00022771"/>
    </source>
</evidence>
<dbReference type="InterPro" id="IPR013083">
    <property type="entry name" value="Znf_RING/FYVE/PHD"/>
</dbReference>
<evidence type="ECO:0000256" key="3">
    <source>
        <dbReference type="ARBA" id="ARBA00022833"/>
    </source>
</evidence>
<dbReference type="PANTHER" id="PTHR22791">
    <property type="entry name" value="RING-TYPE DOMAIN-CONTAINING PROTEIN"/>
    <property type="match status" value="1"/>
</dbReference>
<keyword evidence="3" id="KW-0862">Zinc</keyword>
<dbReference type="PROSITE" id="PS50089">
    <property type="entry name" value="ZF_RING_2"/>
    <property type="match status" value="1"/>
</dbReference>
<dbReference type="GO" id="GO:0008270">
    <property type="term" value="F:zinc ion binding"/>
    <property type="evidence" value="ECO:0007669"/>
    <property type="project" value="UniProtKB-KW"/>
</dbReference>
<dbReference type="InterPro" id="IPR017907">
    <property type="entry name" value="Znf_RING_CS"/>
</dbReference>
<evidence type="ECO:0000256" key="1">
    <source>
        <dbReference type="ARBA" id="ARBA00022723"/>
    </source>
</evidence>